<evidence type="ECO:0000256" key="3">
    <source>
        <dbReference type="ARBA" id="ARBA00023242"/>
    </source>
</evidence>
<dbReference type="Proteomes" id="UP000287166">
    <property type="component" value="Unassembled WGS sequence"/>
</dbReference>
<dbReference type="GO" id="GO:0006606">
    <property type="term" value="P:protein import into nucleus"/>
    <property type="evidence" value="ECO:0007669"/>
    <property type="project" value="TreeGrafter"/>
</dbReference>
<keyword evidence="2" id="KW-0813">Transport</keyword>
<accession>A0A401G9D5</accession>
<evidence type="ECO:0000256" key="2">
    <source>
        <dbReference type="ARBA" id="ARBA00022448"/>
    </source>
</evidence>
<evidence type="ECO:0000256" key="1">
    <source>
        <dbReference type="ARBA" id="ARBA00004123"/>
    </source>
</evidence>
<sequence>MTGFGHGGVTLMSAIGTCHRARARKVASQSRPTSSPSITSNSSSVFIMSELPTLLLASLNPASRKQAEQNLQSLSLQPGFLSVLLRLVLEQSQDRAARLAGSVYLKNVVKNRWDDLS</sequence>
<dbReference type="RefSeq" id="XP_027609688.1">
    <property type="nucleotide sequence ID" value="XM_027753887.1"/>
</dbReference>
<comment type="caution">
    <text evidence="6">The sequence shown here is derived from an EMBL/GenBank/DDBJ whole genome shotgun (WGS) entry which is preliminary data.</text>
</comment>
<dbReference type="Pfam" id="PF03810">
    <property type="entry name" value="IBN_N"/>
    <property type="match status" value="1"/>
</dbReference>
<evidence type="ECO:0000313" key="6">
    <source>
        <dbReference type="EMBL" id="GBE78775.1"/>
    </source>
</evidence>
<dbReference type="GO" id="GO:0031267">
    <property type="term" value="F:small GTPase binding"/>
    <property type="evidence" value="ECO:0007669"/>
    <property type="project" value="InterPro"/>
</dbReference>
<dbReference type="PANTHER" id="PTHR10997">
    <property type="entry name" value="IMPORTIN-7, 8, 11"/>
    <property type="match status" value="1"/>
</dbReference>
<reference evidence="6 7" key="1">
    <citation type="journal article" date="2018" name="Sci. Rep.">
        <title>Genome sequence of the cauliflower mushroom Sparassis crispa (Hanabiratake) and its association with beneficial usage.</title>
        <authorList>
            <person name="Kiyama R."/>
            <person name="Furutani Y."/>
            <person name="Kawaguchi K."/>
            <person name="Nakanishi T."/>
        </authorList>
    </citation>
    <scope>NUCLEOTIDE SEQUENCE [LARGE SCALE GENOMIC DNA]</scope>
</reference>
<dbReference type="STRING" id="139825.A0A401G9D5"/>
<comment type="subcellular location">
    <subcellularLocation>
        <location evidence="1">Nucleus</location>
    </subcellularLocation>
</comment>
<dbReference type="GO" id="GO:0005829">
    <property type="term" value="C:cytosol"/>
    <property type="evidence" value="ECO:0007669"/>
    <property type="project" value="TreeGrafter"/>
</dbReference>
<dbReference type="InParanoid" id="A0A401G9D5"/>
<dbReference type="PROSITE" id="PS50166">
    <property type="entry name" value="IMPORTIN_B_NT"/>
    <property type="match status" value="1"/>
</dbReference>
<dbReference type="AlphaFoldDB" id="A0A401G9D5"/>
<dbReference type="Gene3D" id="1.25.10.10">
    <property type="entry name" value="Leucine-rich Repeat Variant"/>
    <property type="match status" value="1"/>
</dbReference>
<dbReference type="InterPro" id="IPR001494">
    <property type="entry name" value="Importin-beta_N"/>
</dbReference>
<evidence type="ECO:0000256" key="4">
    <source>
        <dbReference type="SAM" id="MobiDB-lite"/>
    </source>
</evidence>
<gene>
    <name evidence="6" type="ORF">SCP_0116680</name>
</gene>
<dbReference type="GO" id="GO:0005635">
    <property type="term" value="C:nuclear envelope"/>
    <property type="evidence" value="ECO:0007669"/>
    <property type="project" value="TreeGrafter"/>
</dbReference>
<feature type="domain" description="Importin N-terminal" evidence="5">
    <location>
        <begin position="67"/>
        <end position="117"/>
    </location>
</feature>
<name>A0A401G9D5_9APHY</name>
<dbReference type="GeneID" id="38775692"/>
<dbReference type="InterPro" id="IPR011989">
    <property type="entry name" value="ARM-like"/>
</dbReference>
<evidence type="ECO:0000259" key="5">
    <source>
        <dbReference type="PROSITE" id="PS50166"/>
    </source>
</evidence>
<dbReference type="SUPFAM" id="SSF48371">
    <property type="entry name" value="ARM repeat"/>
    <property type="match status" value="1"/>
</dbReference>
<keyword evidence="7" id="KW-1185">Reference proteome</keyword>
<feature type="compositionally biased region" description="Low complexity" evidence="4">
    <location>
        <begin position="28"/>
        <end position="41"/>
    </location>
</feature>
<dbReference type="EMBL" id="BFAD01000001">
    <property type="protein sequence ID" value="GBE78775.1"/>
    <property type="molecule type" value="Genomic_DNA"/>
</dbReference>
<organism evidence="6 7">
    <name type="scientific">Sparassis crispa</name>
    <dbReference type="NCBI Taxonomy" id="139825"/>
    <lineage>
        <taxon>Eukaryota</taxon>
        <taxon>Fungi</taxon>
        <taxon>Dikarya</taxon>
        <taxon>Basidiomycota</taxon>
        <taxon>Agaricomycotina</taxon>
        <taxon>Agaricomycetes</taxon>
        <taxon>Polyporales</taxon>
        <taxon>Sparassidaceae</taxon>
        <taxon>Sparassis</taxon>
    </lineage>
</organism>
<protein>
    <recommendedName>
        <fullName evidence="5">Importin N-terminal domain-containing protein</fullName>
    </recommendedName>
</protein>
<dbReference type="OrthoDB" id="3268246at2759"/>
<feature type="region of interest" description="Disordered" evidence="4">
    <location>
        <begin position="22"/>
        <end position="41"/>
    </location>
</feature>
<keyword evidence="3" id="KW-0539">Nucleus</keyword>
<dbReference type="InterPro" id="IPR016024">
    <property type="entry name" value="ARM-type_fold"/>
</dbReference>
<evidence type="ECO:0000313" key="7">
    <source>
        <dbReference type="Proteomes" id="UP000287166"/>
    </source>
</evidence>
<proteinExistence type="predicted"/>